<evidence type="ECO:0000313" key="2">
    <source>
        <dbReference type="EMBL" id="KAB8165691.1"/>
    </source>
</evidence>
<dbReference type="Pfam" id="PF06666">
    <property type="entry name" value="DUF1173"/>
    <property type="match status" value="1"/>
</dbReference>
<dbReference type="InterPro" id="IPR009553">
    <property type="entry name" value="DUF1173"/>
</dbReference>
<proteinExistence type="predicted"/>
<reference evidence="2" key="1">
    <citation type="submission" date="2019-10" db="EMBL/GenBank/DDBJ databases">
        <title>Nonomuraea sp. nov., isolated from Phyllanthus amarus.</title>
        <authorList>
            <person name="Klykleung N."/>
            <person name="Tanasupawat S."/>
        </authorList>
    </citation>
    <scope>NUCLEOTIDE SEQUENCE [LARGE SCALE GENOMIC DNA]</scope>
    <source>
        <strain evidence="2">3MP-10</strain>
    </source>
</reference>
<dbReference type="OrthoDB" id="8952417at2"/>
<gene>
    <name evidence="2" type="ORF">FH607_012105</name>
</gene>
<sequence length="319" mass="35441">MPLPQVPTQARHPRPLRPTPPRRLAGRRTPPRPQLPLPQDPPEPLRPLPLHGRRHRRGRGRYPHPTREPPHPAHHPSPNHAVPQEGELPLRHRRTPFRRTPRSSPPPVGDRRAHPVEPAPDPHLAHLAHLRKSAASPARRGHRERATAVRGPLPRPALPPGDGQEPRCGLQHLPRSARPAPHHAAARPHPGRDQGHPPTRYGERLSLRHLPGALFTSTELLEKARRAHRAVLATTSPAQDARRVGLFLVSLSPKDYLIVEDLAVMLTNRAYIPADSSHEITMADALAAAGRSYLKPLRYDTTTNVFPDFVLTDHPAGPV</sequence>
<feature type="region of interest" description="Disordered" evidence="1">
    <location>
        <begin position="1"/>
        <end position="200"/>
    </location>
</feature>
<evidence type="ECO:0000313" key="3">
    <source>
        <dbReference type="Proteomes" id="UP000314251"/>
    </source>
</evidence>
<feature type="compositionally biased region" description="Pro residues" evidence="1">
    <location>
        <begin position="31"/>
        <end position="47"/>
    </location>
</feature>
<feature type="compositionally biased region" description="Basic residues" evidence="1">
    <location>
        <begin position="51"/>
        <end position="64"/>
    </location>
</feature>
<comment type="caution">
    <text evidence="2">The sequence shown here is derived from an EMBL/GenBank/DDBJ whole genome shotgun (WGS) entry which is preliminary data.</text>
</comment>
<protein>
    <submittedName>
        <fullName evidence="2">DUF1173 family protein</fullName>
    </submittedName>
</protein>
<name>A0A5N6AAM2_9ACTN</name>
<organism evidence="2 3">
    <name type="scientific">Streptomyces mimosae</name>
    <dbReference type="NCBI Taxonomy" id="2586635"/>
    <lineage>
        <taxon>Bacteria</taxon>
        <taxon>Bacillati</taxon>
        <taxon>Actinomycetota</taxon>
        <taxon>Actinomycetes</taxon>
        <taxon>Kitasatosporales</taxon>
        <taxon>Streptomycetaceae</taxon>
        <taxon>Streptomyces</taxon>
    </lineage>
</organism>
<feature type="compositionally biased region" description="Basic and acidic residues" evidence="1">
    <location>
        <begin position="190"/>
        <end position="200"/>
    </location>
</feature>
<accession>A0A5N6AAM2</accession>
<feature type="compositionally biased region" description="Basic residues" evidence="1">
    <location>
        <begin position="91"/>
        <end position="101"/>
    </location>
</feature>
<dbReference type="EMBL" id="VDLY02000007">
    <property type="protein sequence ID" value="KAB8165691.1"/>
    <property type="molecule type" value="Genomic_DNA"/>
</dbReference>
<dbReference type="Proteomes" id="UP000314251">
    <property type="component" value="Unassembled WGS sequence"/>
</dbReference>
<evidence type="ECO:0000256" key="1">
    <source>
        <dbReference type="SAM" id="MobiDB-lite"/>
    </source>
</evidence>
<dbReference type="AlphaFoldDB" id="A0A5N6AAM2"/>
<keyword evidence="3" id="KW-1185">Reference proteome</keyword>